<sequence length="174" mass="18915">MSILESFSPSGELEQGPYVRSMLALLIGAVLSHLLTAPAVLTQLGILPFLIVQIVIVWWWFALIVKRLHNAERSILGVTAVALISFTAVIFLAVMLVLQVSDTSANAVGSWLPASIGLLLYPFVFFFNLVTGPATSAQDLHIALLALMIVAPPLLTIWWSVWAALQPSELHTTE</sequence>
<gene>
    <name evidence="1" type="ORF">CAK95_21665</name>
</gene>
<name>A0A1W6ZVS8_9HYPH</name>
<dbReference type="GO" id="GO:0016020">
    <property type="term" value="C:membrane"/>
    <property type="evidence" value="ECO:0007669"/>
    <property type="project" value="InterPro"/>
</dbReference>
<keyword evidence="2" id="KW-1185">Reference proteome</keyword>
<accession>A0A1W6ZVS8</accession>
<dbReference type="RefSeq" id="WP_086089813.1">
    <property type="nucleotide sequence ID" value="NZ_CP021112.1"/>
</dbReference>
<proteinExistence type="predicted"/>
<protein>
    <submittedName>
        <fullName evidence="1">Uncharacterized protein</fullName>
    </submittedName>
</protein>
<organism evidence="1 2">
    <name type="scientific">Pseudorhodoplanes sinuspersici</name>
    <dbReference type="NCBI Taxonomy" id="1235591"/>
    <lineage>
        <taxon>Bacteria</taxon>
        <taxon>Pseudomonadati</taxon>
        <taxon>Pseudomonadota</taxon>
        <taxon>Alphaproteobacteria</taxon>
        <taxon>Hyphomicrobiales</taxon>
        <taxon>Pseudorhodoplanes</taxon>
    </lineage>
</organism>
<evidence type="ECO:0000313" key="2">
    <source>
        <dbReference type="Proteomes" id="UP000194137"/>
    </source>
</evidence>
<dbReference type="STRING" id="1235591.CAK95_21665"/>
<dbReference type="KEGG" id="psin:CAK95_21665"/>
<evidence type="ECO:0000313" key="1">
    <source>
        <dbReference type="EMBL" id="ARQ01420.1"/>
    </source>
</evidence>
<reference evidence="1 2" key="1">
    <citation type="submission" date="2017-05" db="EMBL/GenBank/DDBJ databases">
        <title>Full genome sequence of Pseudorhodoplanes sinuspersici.</title>
        <authorList>
            <person name="Dastgheib S.M.M."/>
            <person name="Shavandi M."/>
            <person name="Tirandaz H."/>
        </authorList>
    </citation>
    <scope>NUCLEOTIDE SEQUENCE [LARGE SCALE GENOMIC DNA]</scope>
    <source>
        <strain evidence="1 2">RIPI110</strain>
    </source>
</reference>
<dbReference type="EMBL" id="CP021112">
    <property type="protein sequence ID" value="ARQ01420.1"/>
    <property type="molecule type" value="Genomic_DNA"/>
</dbReference>
<dbReference type="Proteomes" id="UP000194137">
    <property type="component" value="Chromosome"/>
</dbReference>
<dbReference type="AlphaFoldDB" id="A0A1W6ZVS8"/>